<dbReference type="OrthoDB" id="1491488at2"/>
<dbReference type="InterPro" id="IPR006076">
    <property type="entry name" value="FAD-dep_OxRdtase"/>
</dbReference>
<sequence>MLSFWERESFINFDHIIIGGGIVGLSTAVAIKEEFPMQSVAILERGTFPTGASTKNAGFACFGSLTEIMNDLKGMTEEEVQELVEFRWKGLELLRSRLGDDNIGFKNYGGYELLFQHDLLALDAIDKVNHLLKPIFNRKVYSERYDLIKTFGFNQTHVKSLIENPLEAQIDTGKMMKALESFAQQLGIKVFTNCEVLSFEETSEGVTVNTPQASFKARKLAICSNAFTRKLLPETELKPGRGVVLVTKPIVNLPFKGTFHYEEGYYYFRNYEDRIIFGGGRNLDIEGEESTEFEVRELILDKLKSDLKNIILPNQNFEVDMAWAGIMAFGKTKQPIVKKHSENIVLGVRLGGMGVAVGSKVGQRLASLMLE</sequence>
<dbReference type="Pfam" id="PF01266">
    <property type="entry name" value="DAO"/>
    <property type="match status" value="1"/>
</dbReference>
<evidence type="ECO:0000313" key="3">
    <source>
        <dbReference type="Proteomes" id="UP000036908"/>
    </source>
</evidence>
<dbReference type="PANTHER" id="PTHR13847">
    <property type="entry name" value="SARCOSINE DEHYDROGENASE-RELATED"/>
    <property type="match status" value="1"/>
</dbReference>
<gene>
    <name evidence="2" type="ORF">OB69_01265</name>
</gene>
<comment type="caution">
    <text evidence="2">The sequence shown here is derived from an EMBL/GenBank/DDBJ whole genome shotgun (WGS) entry which is preliminary data.</text>
</comment>
<proteinExistence type="predicted"/>
<dbReference type="Proteomes" id="UP000036908">
    <property type="component" value="Unassembled WGS sequence"/>
</dbReference>
<keyword evidence="3" id="KW-1185">Reference proteome</keyword>
<dbReference type="SUPFAM" id="SSF51905">
    <property type="entry name" value="FAD/NAD(P)-binding domain"/>
    <property type="match status" value="1"/>
</dbReference>
<evidence type="ECO:0000313" key="2">
    <source>
        <dbReference type="EMBL" id="KOF04454.1"/>
    </source>
</evidence>
<organism evidence="2 3">
    <name type="scientific">Roseivirga seohaensis subsp. aquiponti</name>
    <dbReference type="NCBI Taxonomy" id="1566026"/>
    <lineage>
        <taxon>Bacteria</taxon>
        <taxon>Pseudomonadati</taxon>
        <taxon>Bacteroidota</taxon>
        <taxon>Cytophagia</taxon>
        <taxon>Cytophagales</taxon>
        <taxon>Roseivirgaceae</taxon>
        <taxon>Roseivirga</taxon>
    </lineage>
</organism>
<reference evidence="3" key="1">
    <citation type="submission" date="2014-11" db="EMBL/GenBank/DDBJ databases">
        <title>Genome sequencing of Roseivirga sp. D-25.</title>
        <authorList>
            <person name="Selvaratnam C."/>
            <person name="Thevarajoo S."/>
            <person name="Goh K.M."/>
            <person name="Eee R."/>
            <person name="Chan K.-G."/>
            <person name="Chong C.S."/>
        </authorList>
    </citation>
    <scope>NUCLEOTIDE SEQUENCE [LARGE SCALE GENOMIC DNA]</scope>
    <source>
        <strain evidence="3">D-25</strain>
    </source>
</reference>
<dbReference type="PATRIC" id="fig|1566026.4.peg.1680"/>
<evidence type="ECO:0000259" key="1">
    <source>
        <dbReference type="Pfam" id="PF01266"/>
    </source>
</evidence>
<dbReference type="RefSeq" id="WP_053221873.1">
    <property type="nucleotide sequence ID" value="NZ_JSVA01000002.1"/>
</dbReference>
<dbReference type="Gene3D" id="3.50.50.60">
    <property type="entry name" value="FAD/NAD(P)-binding domain"/>
    <property type="match status" value="1"/>
</dbReference>
<dbReference type="Gene3D" id="3.30.9.10">
    <property type="entry name" value="D-Amino Acid Oxidase, subunit A, domain 2"/>
    <property type="match status" value="1"/>
</dbReference>
<name>A0A0L8AQ33_9BACT</name>
<accession>A0A0L8AQ33</accession>
<dbReference type="PANTHER" id="PTHR13847:SF281">
    <property type="entry name" value="FAD DEPENDENT OXIDOREDUCTASE DOMAIN-CONTAINING PROTEIN"/>
    <property type="match status" value="1"/>
</dbReference>
<protein>
    <submittedName>
        <fullName evidence="2">FAD-dependent oxidoreductase</fullName>
    </submittedName>
</protein>
<dbReference type="InterPro" id="IPR036188">
    <property type="entry name" value="FAD/NAD-bd_sf"/>
</dbReference>
<dbReference type="EMBL" id="JSVA01000002">
    <property type="protein sequence ID" value="KOF04454.1"/>
    <property type="molecule type" value="Genomic_DNA"/>
</dbReference>
<dbReference type="GO" id="GO:0005737">
    <property type="term" value="C:cytoplasm"/>
    <property type="evidence" value="ECO:0007669"/>
    <property type="project" value="TreeGrafter"/>
</dbReference>
<feature type="domain" description="FAD dependent oxidoreductase" evidence="1">
    <location>
        <begin position="14"/>
        <end position="367"/>
    </location>
</feature>
<dbReference type="AlphaFoldDB" id="A0A0L8AQ33"/>